<dbReference type="Gene3D" id="1.20.1050.10">
    <property type="match status" value="1"/>
</dbReference>
<comment type="caution">
    <text evidence="3">The sequence shown here is derived from an EMBL/GenBank/DDBJ whole genome shotgun (WGS) entry which is preliminary data.</text>
</comment>
<evidence type="ECO:0000259" key="1">
    <source>
        <dbReference type="PROSITE" id="PS50404"/>
    </source>
</evidence>
<organism evidence="3 4">
    <name type="scientific">Metapseudomonas resinovorans</name>
    <name type="common">Pseudomonas resinovorans</name>
    <dbReference type="NCBI Taxonomy" id="53412"/>
    <lineage>
        <taxon>Bacteria</taxon>
        <taxon>Pseudomonadati</taxon>
        <taxon>Pseudomonadota</taxon>
        <taxon>Gammaproteobacteria</taxon>
        <taxon>Pseudomonadales</taxon>
        <taxon>Pseudomonadaceae</taxon>
        <taxon>Metapseudomonas</taxon>
    </lineage>
</organism>
<evidence type="ECO:0000259" key="2">
    <source>
        <dbReference type="PROSITE" id="PS50405"/>
    </source>
</evidence>
<dbReference type="EMBL" id="JANEWF010000010">
    <property type="protein sequence ID" value="MDA8483842.1"/>
    <property type="molecule type" value="Genomic_DNA"/>
</dbReference>
<dbReference type="PANTHER" id="PTHR44051">
    <property type="entry name" value="GLUTATHIONE S-TRANSFERASE-RELATED"/>
    <property type="match status" value="1"/>
</dbReference>
<dbReference type="SUPFAM" id="SSF47616">
    <property type="entry name" value="GST C-terminal domain-like"/>
    <property type="match status" value="1"/>
</dbReference>
<dbReference type="SFLD" id="SFLDG00358">
    <property type="entry name" value="Main_(cytGST)"/>
    <property type="match status" value="1"/>
</dbReference>
<dbReference type="CDD" id="cd03057">
    <property type="entry name" value="GST_N_Beta"/>
    <property type="match status" value="1"/>
</dbReference>
<protein>
    <submittedName>
        <fullName evidence="3">Glutathione binding-like protein</fullName>
    </submittedName>
</protein>
<gene>
    <name evidence="3" type="ORF">NNO07_12255</name>
</gene>
<accession>A0ABT4Y5B6</accession>
<dbReference type="RefSeq" id="WP_190831757.1">
    <property type="nucleotide sequence ID" value="NZ_JANEWF010000010.1"/>
</dbReference>
<dbReference type="InterPro" id="IPR004045">
    <property type="entry name" value="Glutathione_S-Trfase_N"/>
</dbReference>
<dbReference type="SFLD" id="SFLDG01150">
    <property type="entry name" value="Main.1:_Beta-like"/>
    <property type="match status" value="1"/>
</dbReference>
<keyword evidence="4" id="KW-1185">Reference proteome</keyword>
<name>A0ABT4Y5B6_METRE</name>
<sequence length="208" mass="22714">MTTLFIAPGACSLASHIAVRELGLPVQIEKVALRTPDSPIHAINPLGRVPALQLDDGTVLTENSAILPFLADQAPGTSLFAPAGSAERALVQGWLGYLSAEIHTASFRPLNRPERYSADEAAHAGIRAQAREQLLKAFEHIERHLEGRQWLVGERFTLADIYLGVFATWLTRLGAPFDGLTNIARLRQQWLERPAVQEALKAEGLLQG</sequence>
<evidence type="ECO:0000313" key="4">
    <source>
        <dbReference type="Proteomes" id="UP001211689"/>
    </source>
</evidence>
<dbReference type="PANTHER" id="PTHR44051:SF8">
    <property type="entry name" value="GLUTATHIONE S-TRANSFERASE GSTA"/>
    <property type="match status" value="1"/>
</dbReference>
<dbReference type="PROSITE" id="PS50404">
    <property type="entry name" value="GST_NTER"/>
    <property type="match status" value="1"/>
</dbReference>
<dbReference type="Pfam" id="PF00043">
    <property type="entry name" value="GST_C"/>
    <property type="match status" value="1"/>
</dbReference>
<dbReference type="InterPro" id="IPR004046">
    <property type="entry name" value="GST_C"/>
</dbReference>
<evidence type="ECO:0000313" key="3">
    <source>
        <dbReference type="EMBL" id="MDA8483842.1"/>
    </source>
</evidence>
<dbReference type="InterPro" id="IPR040079">
    <property type="entry name" value="Glutathione_S-Trfase"/>
</dbReference>
<dbReference type="PROSITE" id="PS50405">
    <property type="entry name" value="GST_CTER"/>
    <property type="match status" value="1"/>
</dbReference>
<dbReference type="InterPro" id="IPR036249">
    <property type="entry name" value="Thioredoxin-like_sf"/>
</dbReference>
<dbReference type="Proteomes" id="UP001211689">
    <property type="component" value="Unassembled WGS sequence"/>
</dbReference>
<proteinExistence type="predicted"/>
<dbReference type="SFLD" id="SFLDS00019">
    <property type="entry name" value="Glutathione_Transferase_(cytos"/>
    <property type="match status" value="1"/>
</dbReference>
<dbReference type="Pfam" id="PF13409">
    <property type="entry name" value="GST_N_2"/>
    <property type="match status" value="1"/>
</dbReference>
<dbReference type="SUPFAM" id="SSF52833">
    <property type="entry name" value="Thioredoxin-like"/>
    <property type="match status" value="1"/>
</dbReference>
<feature type="domain" description="GST N-terminal" evidence="1">
    <location>
        <begin position="1"/>
        <end position="78"/>
    </location>
</feature>
<dbReference type="CDD" id="cd03188">
    <property type="entry name" value="GST_C_Beta"/>
    <property type="match status" value="1"/>
</dbReference>
<dbReference type="InterPro" id="IPR010987">
    <property type="entry name" value="Glutathione-S-Trfase_C-like"/>
</dbReference>
<dbReference type="Gene3D" id="3.40.30.10">
    <property type="entry name" value="Glutaredoxin"/>
    <property type="match status" value="1"/>
</dbReference>
<reference evidence="3 4" key="1">
    <citation type="submission" date="2022-07" db="EMBL/GenBank/DDBJ databases">
        <title>Genome Analysis of Selected Gammaproteobacteria from Nigerian Food snails.</title>
        <authorList>
            <person name="Okafor A.C."/>
        </authorList>
    </citation>
    <scope>NUCLEOTIDE SEQUENCE [LARGE SCALE GENOMIC DNA]</scope>
    <source>
        <strain evidence="3 4">Awg 2</strain>
    </source>
</reference>
<dbReference type="InterPro" id="IPR036282">
    <property type="entry name" value="Glutathione-S-Trfase_C_sf"/>
</dbReference>
<feature type="domain" description="GST C-terminal" evidence="2">
    <location>
        <begin position="84"/>
        <end position="208"/>
    </location>
</feature>